<dbReference type="EMBL" id="CAOQHR010000007">
    <property type="protein sequence ID" value="CAI6337904.1"/>
    <property type="molecule type" value="Genomic_DNA"/>
</dbReference>
<gene>
    <name evidence="1" type="ORF">PDIGIT_LOCUS11022</name>
</gene>
<dbReference type="AlphaFoldDB" id="A0A9W4UM84"/>
<accession>A0A9W4UM84</accession>
<evidence type="ECO:0000313" key="2">
    <source>
        <dbReference type="Proteomes" id="UP001152607"/>
    </source>
</evidence>
<protein>
    <submittedName>
        <fullName evidence="1">Uncharacterized protein</fullName>
    </submittedName>
</protein>
<reference evidence="1" key="1">
    <citation type="submission" date="2023-01" db="EMBL/GenBank/DDBJ databases">
        <authorList>
            <person name="Van Ghelder C."/>
            <person name="Rancurel C."/>
        </authorList>
    </citation>
    <scope>NUCLEOTIDE SEQUENCE</scope>
    <source>
        <strain evidence="1">CNCM I-4278</strain>
    </source>
</reference>
<comment type="caution">
    <text evidence="1">The sequence shown here is derived from an EMBL/GenBank/DDBJ whole genome shotgun (WGS) entry which is preliminary data.</text>
</comment>
<keyword evidence="2" id="KW-1185">Reference proteome</keyword>
<sequence>MAPRERWVLGMDQLRWVWKRAIIVEVISPDLMSLLIDFIDFKTEFSCSYTQRCDHSGELTRDFRGRSCTEGAIKGDGTSEMGVSCAGVSLVLADGGAKDEKVTGRDIDCRAVGATGSSALITLWSYVWFRRRA</sequence>
<evidence type="ECO:0000313" key="1">
    <source>
        <dbReference type="EMBL" id="CAI6337904.1"/>
    </source>
</evidence>
<organism evidence="1 2">
    <name type="scientific">Periconia digitata</name>
    <dbReference type="NCBI Taxonomy" id="1303443"/>
    <lineage>
        <taxon>Eukaryota</taxon>
        <taxon>Fungi</taxon>
        <taxon>Dikarya</taxon>
        <taxon>Ascomycota</taxon>
        <taxon>Pezizomycotina</taxon>
        <taxon>Dothideomycetes</taxon>
        <taxon>Pleosporomycetidae</taxon>
        <taxon>Pleosporales</taxon>
        <taxon>Massarineae</taxon>
        <taxon>Periconiaceae</taxon>
        <taxon>Periconia</taxon>
    </lineage>
</organism>
<dbReference type="Proteomes" id="UP001152607">
    <property type="component" value="Unassembled WGS sequence"/>
</dbReference>
<proteinExistence type="predicted"/>
<name>A0A9W4UM84_9PLEO</name>